<dbReference type="OrthoDB" id="6764388at2759"/>
<keyword evidence="2" id="KW-1185">Reference proteome</keyword>
<dbReference type="Proteomes" id="UP000801492">
    <property type="component" value="Unassembled WGS sequence"/>
</dbReference>
<dbReference type="AlphaFoldDB" id="A0A8K0GDQ7"/>
<comment type="caution">
    <text evidence="1">The sequence shown here is derived from an EMBL/GenBank/DDBJ whole genome shotgun (WGS) entry which is preliminary data.</text>
</comment>
<dbReference type="PANTHER" id="PTHR46409">
    <property type="entry name" value="HTH PSQ-TYPE DOMAIN-CONTAINING PROTEIN"/>
    <property type="match status" value="1"/>
</dbReference>
<evidence type="ECO:0000313" key="1">
    <source>
        <dbReference type="EMBL" id="KAF2895844.1"/>
    </source>
</evidence>
<sequence length="194" mass="22892">MAHSRWLSSANRILKHYVSTFNPSENLQLLVNYVVKVYAPIWFRNKQNTSLKDGPKHIFQVIMYSRFLPKNLRSVVDSFIERNGFFAHPKNLLVSMLFDDRNHIRELALRRIIKARKAESSTKRRIFKPPKTNFSARDYTEIIVWHDCQVTPPPVLRHIFNEDLQVLAKDKSWEIDFPCHTKSVERCVKLVTEA</sequence>
<evidence type="ECO:0000313" key="2">
    <source>
        <dbReference type="Proteomes" id="UP000801492"/>
    </source>
</evidence>
<organism evidence="1 2">
    <name type="scientific">Ignelater luminosus</name>
    <name type="common">Cucubano</name>
    <name type="synonym">Pyrophorus luminosus</name>
    <dbReference type="NCBI Taxonomy" id="2038154"/>
    <lineage>
        <taxon>Eukaryota</taxon>
        <taxon>Metazoa</taxon>
        <taxon>Ecdysozoa</taxon>
        <taxon>Arthropoda</taxon>
        <taxon>Hexapoda</taxon>
        <taxon>Insecta</taxon>
        <taxon>Pterygota</taxon>
        <taxon>Neoptera</taxon>
        <taxon>Endopterygota</taxon>
        <taxon>Coleoptera</taxon>
        <taxon>Polyphaga</taxon>
        <taxon>Elateriformia</taxon>
        <taxon>Elateroidea</taxon>
        <taxon>Elateridae</taxon>
        <taxon>Agrypninae</taxon>
        <taxon>Pyrophorini</taxon>
        <taxon>Ignelater</taxon>
    </lineage>
</organism>
<reference evidence="1" key="1">
    <citation type="submission" date="2019-08" db="EMBL/GenBank/DDBJ databases">
        <title>The genome of the North American firefly Photinus pyralis.</title>
        <authorList>
            <consortium name="Photinus pyralis genome working group"/>
            <person name="Fallon T.R."/>
            <person name="Sander Lower S.E."/>
            <person name="Weng J.-K."/>
        </authorList>
    </citation>
    <scope>NUCLEOTIDE SEQUENCE</scope>
    <source>
        <strain evidence="1">TRF0915ILg1</strain>
        <tissue evidence="1">Whole body</tissue>
    </source>
</reference>
<gene>
    <name evidence="1" type="ORF">ILUMI_10331</name>
</gene>
<dbReference type="PANTHER" id="PTHR46409:SF1">
    <property type="entry name" value="HTH PSQ-TYPE DOMAIN-CONTAINING PROTEIN"/>
    <property type="match status" value="1"/>
</dbReference>
<proteinExistence type="predicted"/>
<name>A0A8K0GDQ7_IGNLU</name>
<dbReference type="EMBL" id="VTPC01005614">
    <property type="protein sequence ID" value="KAF2895844.1"/>
    <property type="molecule type" value="Genomic_DNA"/>
</dbReference>
<protein>
    <submittedName>
        <fullName evidence="1">Uncharacterized protein</fullName>
    </submittedName>
</protein>
<accession>A0A8K0GDQ7</accession>